<accession>A0A6J5PRW8</accession>
<proteinExistence type="predicted"/>
<dbReference type="EMBL" id="LR796852">
    <property type="protein sequence ID" value="CAB4170234.1"/>
    <property type="molecule type" value="Genomic_DNA"/>
</dbReference>
<organism evidence="1">
    <name type="scientific">uncultured Caudovirales phage</name>
    <dbReference type="NCBI Taxonomy" id="2100421"/>
    <lineage>
        <taxon>Viruses</taxon>
        <taxon>Duplodnaviria</taxon>
        <taxon>Heunggongvirae</taxon>
        <taxon>Uroviricota</taxon>
        <taxon>Caudoviricetes</taxon>
        <taxon>Peduoviridae</taxon>
        <taxon>Maltschvirus</taxon>
        <taxon>Maltschvirus maltsch</taxon>
    </lineage>
</organism>
<name>A0A6J5PRW8_9CAUD</name>
<reference evidence="1" key="1">
    <citation type="submission" date="2020-05" db="EMBL/GenBank/DDBJ databases">
        <authorList>
            <person name="Chiriac C."/>
            <person name="Salcher M."/>
            <person name="Ghai R."/>
            <person name="Kavagutti S V."/>
        </authorList>
    </citation>
    <scope>NUCLEOTIDE SEQUENCE</scope>
</reference>
<gene>
    <name evidence="1" type="ORF">UFOVP901_63</name>
</gene>
<protein>
    <submittedName>
        <fullName evidence="1">Uncharacterized protein</fullName>
    </submittedName>
</protein>
<sequence length="73" mass="8594">MPMKTLDDKLIIVSENRINQLVKMEQELLAAREVIVYFREWNGHSDECDRSPCDCGYSEDLEVLKKYDEARRG</sequence>
<evidence type="ECO:0000313" key="1">
    <source>
        <dbReference type="EMBL" id="CAB4170234.1"/>
    </source>
</evidence>